<protein>
    <submittedName>
        <fullName evidence="1">Uncharacterized protein</fullName>
    </submittedName>
</protein>
<dbReference type="HOGENOM" id="CLU_2844420_0_0_9"/>
<dbReference type="STRING" id="1231336.L248_2041"/>
<organism evidence="1 2">
    <name type="scientific">Schleiferilactobacillus shenzhenensis LY-73</name>
    <dbReference type="NCBI Taxonomy" id="1231336"/>
    <lineage>
        <taxon>Bacteria</taxon>
        <taxon>Bacillati</taxon>
        <taxon>Bacillota</taxon>
        <taxon>Bacilli</taxon>
        <taxon>Lactobacillales</taxon>
        <taxon>Lactobacillaceae</taxon>
        <taxon>Schleiferilactobacillus</taxon>
    </lineage>
</organism>
<evidence type="ECO:0000313" key="2">
    <source>
        <dbReference type="Proteomes" id="UP000030647"/>
    </source>
</evidence>
<dbReference type="InterPro" id="IPR049844">
    <property type="entry name" value="RsaX20-like"/>
</dbReference>
<proteinExistence type="predicted"/>
<evidence type="ECO:0000313" key="1">
    <source>
        <dbReference type="EMBL" id="ERL65965.1"/>
    </source>
</evidence>
<keyword evidence="2" id="KW-1185">Reference proteome</keyword>
<name>U4TR82_9LACO</name>
<reference evidence="2" key="1">
    <citation type="journal article" date="2013" name="Genome Announc.">
        <title>Whole-Genome Sequencing of Lactobacillus shenzhenensis Strain LY-73T.</title>
        <authorList>
            <person name="Lin Z."/>
            <person name="Liu Z."/>
            <person name="Yang R."/>
            <person name="Zou Y."/>
            <person name="Wan D."/>
            <person name="Chen J."/>
            <person name="Guo M."/>
            <person name="Zhao J."/>
            <person name="Fang C."/>
            <person name="Yang R."/>
            <person name="Liu F."/>
        </authorList>
    </citation>
    <scope>NUCLEOTIDE SEQUENCE [LARGE SCALE GENOMIC DNA]</scope>
    <source>
        <strain evidence="2">LY-73</strain>
    </source>
</reference>
<accession>U4TR82</accession>
<dbReference type="NCBIfam" id="NF038026">
    <property type="entry name" value="RsaX20_sORF"/>
    <property type="match status" value="1"/>
</dbReference>
<dbReference type="EMBL" id="KI271584">
    <property type="protein sequence ID" value="ERL65965.1"/>
    <property type="molecule type" value="Genomic_DNA"/>
</dbReference>
<sequence length="65" mass="7618">MGRERKKLEVVKMTEKTDMASAHRRLKSPNKKTKARALQLIKQDKWNKAHQRYVAAQVKAQEEAE</sequence>
<dbReference type="Proteomes" id="UP000030647">
    <property type="component" value="Unassembled WGS sequence"/>
</dbReference>
<dbReference type="AlphaFoldDB" id="U4TR82"/>
<gene>
    <name evidence="1" type="ORF">L248_2041</name>
</gene>